<proteinExistence type="predicted"/>
<organism evidence="1 2">
    <name type="scientific">Microbispora cellulosiformans</name>
    <dbReference type="NCBI Taxonomy" id="2614688"/>
    <lineage>
        <taxon>Bacteria</taxon>
        <taxon>Bacillati</taxon>
        <taxon>Actinomycetota</taxon>
        <taxon>Actinomycetes</taxon>
        <taxon>Streptosporangiales</taxon>
        <taxon>Streptosporangiaceae</taxon>
        <taxon>Microbispora</taxon>
    </lineage>
</organism>
<keyword evidence="2" id="KW-1185">Reference proteome</keyword>
<dbReference type="Proteomes" id="UP000327011">
    <property type="component" value="Unassembled WGS sequence"/>
</dbReference>
<comment type="caution">
    <text evidence="1">The sequence shown here is derived from an EMBL/GenBank/DDBJ whole genome shotgun (WGS) entry which is preliminary data.</text>
</comment>
<sequence length="77" mass="7811">MPARVLGEDETGDGGDVLARYTGVTGRAVTAAGLALCPLWWRLADIAAFAGGLRRPHGPGGDAAALTCLAGYLESGR</sequence>
<reference evidence="1 2" key="1">
    <citation type="submission" date="2019-09" db="EMBL/GenBank/DDBJ databases">
        <title>Screening of Novel Bioactive Compounds from Soil-Associated.</title>
        <authorList>
            <person name="Gong X."/>
        </authorList>
    </citation>
    <scope>NUCLEOTIDE SEQUENCE [LARGE SCALE GENOMIC DNA]</scope>
    <source>
        <strain evidence="1 2">Gxj-6</strain>
    </source>
</reference>
<name>A0A5J5K3E5_9ACTN</name>
<dbReference type="EMBL" id="VYTZ01000006">
    <property type="protein sequence ID" value="KAA9377650.1"/>
    <property type="molecule type" value="Genomic_DNA"/>
</dbReference>
<gene>
    <name evidence="1" type="ORF">F5972_18745</name>
</gene>
<dbReference type="AlphaFoldDB" id="A0A5J5K3E5"/>
<accession>A0A5J5K3E5</accession>
<evidence type="ECO:0000313" key="1">
    <source>
        <dbReference type="EMBL" id="KAA9377650.1"/>
    </source>
</evidence>
<dbReference type="RefSeq" id="WP_150934841.1">
    <property type="nucleotide sequence ID" value="NZ_VYTZ01000006.1"/>
</dbReference>
<protein>
    <submittedName>
        <fullName evidence="1">Uncharacterized protein</fullName>
    </submittedName>
</protein>
<evidence type="ECO:0000313" key="2">
    <source>
        <dbReference type="Proteomes" id="UP000327011"/>
    </source>
</evidence>